<evidence type="ECO:0000256" key="8">
    <source>
        <dbReference type="SAM" id="MobiDB-lite"/>
    </source>
</evidence>
<protein>
    <submittedName>
        <fullName evidence="11">CIC11C00000000324</fullName>
    </submittedName>
</protein>
<name>A0A1L0B841_9ASCO</name>
<dbReference type="GO" id="GO:0006270">
    <property type="term" value="P:DNA replication initiation"/>
    <property type="evidence" value="ECO:0007669"/>
    <property type="project" value="InterPro"/>
</dbReference>
<feature type="domain" description="Zinc finger Mcm10/DnaG-type" evidence="9">
    <location>
        <begin position="291"/>
        <end position="333"/>
    </location>
</feature>
<feature type="region of interest" description="Disordered" evidence="8">
    <location>
        <begin position="1"/>
        <end position="24"/>
    </location>
</feature>
<comment type="subcellular location">
    <subcellularLocation>
        <location evidence="1">Nucleus</location>
    </subcellularLocation>
</comment>
<dbReference type="AlphaFoldDB" id="A0A1L0B841"/>
<dbReference type="PANTHER" id="PTHR13454">
    <property type="entry name" value="PROTEIN MCM10 HOMOLOG"/>
    <property type="match status" value="1"/>
</dbReference>
<feature type="domain" description="MCM10 OB-fold" evidence="10">
    <location>
        <begin position="166"/>
        <end position="280"/>
    </location>
</feature>
<dbReference type="EMBL" id="LT635756">
    <property type="protein sequence ID" value="SGZ47123.1"/>
    <property type="molecule type" value="Genomic_DNA"/>
</dbReference>
<proteinExistence type="inferred from homology"/>
<evidence type="ECO:0000256" key="1">
    <source>
        <dbReference type="ARBA" id="ARBA00004123"/>
    </source>
</evidence>
<keyword evidence="3" id="KW-0235">DNA replication</keyword>
<dbReference type="PANTHER" id="PTHR13454:SF11">
    <property type="entry name" value="PROTEIN MCM10 HOMOLOG"/>
    <property type="match status" value="1"/>
</dbReference>
<dbReference type="Pfam" id="PF22379">
    <property type="entry name" value="OB_MCM10"/>
    <property type="match status" value="1"/>
</dbReference>
<dbReference type="STRING" id="45354.A0A1L0B841"/>
<evidence type="ECO:0000313" key="12">
    <source>
        <dbReference type="Proteomes" id="UP000182334"/>
    </source>
</evidence>
<dbReference type="InterPro" id="IPR040184">
    <property type="entry name" value="Mcm10"/>
</dbReference>
<dbReference type="GO" id="GO:0008270">
    <property type="term" value="F:zinc ion binding"/>
    <property type="evidence" value="ECO:0007669"/>
    <property type="project" value="UniProtKB-KW"/>
</dbReference>
<accession>A0A1L0B841</accession>
<evidence type="ECO:0000256" key="4">
    <source>
        <dbReference type="ARBA" id="ARBA00022723"/>
    </source>
</evidence>
<keyword evidence="6" id="KW-0862">Zinc</keyword>
<dbReference type="Proteomes" id="UP000182334">
    <property type="component" value="Chromosome I"/>
</dbReference>
<organism evidence="11 12">
    <name type="scientific">Sungouiella intermedia</name>
    <dbReference type="NCBI Taxonomy" id="45354"/>
    <lineage>
        <taxon>Eukaryota</taxon>
        <taxon>Fungi</taxon>
        <taxon>Dikarya</taxon>
        <taxon>Ascomycota</taxon>
        <taxon>Saccharomycotina</taxon>
        <taxon>Pichiomycetes</taxon>
        <taxon>Metschnikowiaceae</taxon>
        <taxon>Sungouiella</taxon>
    </lineage>
</organism>
<feature type="region of interest" description="Disordered" evidence="8">
    <location>
        <begin position="522"/>
        <end position="551"/>
    </location>
</feature>
<evidence type="ECO:0000256" key="2">
    <source>
        <dbReference type="ARBA" id="ARBA00009679"/>
    </source>
</evidence>
<keyword evidence="5" id="KW-0863">Zinc-finger</keyword>
<evidence type="ECO:0000256" key="3">
    <source>
        <dbReference type="ARBA" id="ARBA00022705"/>
    </source>
</evidence>
<evidence type="ECO:0000256" key="5">
    <source>
        <dbReference type="ARBA" id="ARBA00022771"/>
    </source>
</evidence>
<evidence type="ECO:0000259" key="10">
    <source>
        <dbReference type="Pfam" id="PF22379"/>
    </source>
</evidence>
<dbReference type="InterPro" id="IPR015408">
    <property type="entry name" value="Znf_Mcm10/DnaG"/>
</dbReference>
<evidence type="ECO:0000256" key="6">
    <source>
        <dbReference type="ARBA" id="ARBA00022833"/>
    </source>
</evidence>
<dbReference type="SUPFAM" id="SSF50249">
    <property type="entry name" value="Nucleic acid-binding proteins"/>
    <property type="match status" value="1"/>
</dbReference>
<dbReference type="Pfam" id="PF09329">
    <property type="entry name" value="zf-primase"/>
    <property type="match status" value="1"/>
</dbReference>
<keyword evidence="12" id="KW-1185">Reference proteome</keyword>
<gene>
    <name evidence="11" type="ORF">SAMEA4029010_CIC11G00000000324</name>
</gene>
<dbReference type="OrthoDB" id="273123at2759"/>
<reference evidence="11 12" key="1">
    <citation type="submission" date="2016-10" db="EMBL/GenBank/DDBJ databases">
        <authorList>
            <person name="de Groot N.N."/>
        </authorList>
    </citation>
    <scope>NUCLEOTIDE SEQUENCE [LARGE SCALE GENOMIC DNA]</scope>
    <source>
        <strain evidence="11 12">CBS 141442</strain>
    </source>
</reference>
<keyword evidence="4" id="KW-0479">Metal-binding</keyword>
<dbReference type="InterPro" id="IPR012340">
    <property type="entry name" value="NA-bd_OB-fold"/>
</dbReference>
<dbReference type="Gene3D" id="2.40.50.140">
    <property type="entry name" value="Nucleic acid-binding proteins"/>
    <property type="match status" value="1"/>
</dbReference>
<evidence type="ECO:0000313" key="11">
    <source>
        <dbReference type="EMBL" id="SGZ47123.1"/>
    </source>
</evidence>
<evidence type="ECO:0000256" key="7">
    <source>
        <dbReference type="ARBA" id="ARBA00023242"/>
    </source>
</evidence>
<dbReference type="GO" id="GO:0043596">
    <property type="term" value="C:nuclear replication fork"/>
    <property type="evidence" value="ECO:0007669"/>
    <property type="project" value="TreeGrafter"/>
</dbReference>
<dbReference type="GO" id="GO:0003688">
    <property type="term" value="F:DNA replication origin binding"/>
    <property type="evidence" value="ECO:0007669"/>
    <property type="project" value="TreeGrafter"/>
</dbReference>
<dbReference type="InterPro" id="IPR055065">
    <property type="entry name" value="OB_MCM10"/>
</dbReference>
<feature type="region of interest" description="Disordered" evidence="8">
    <location>
        <begin position="47"/>
        <end position="112"/>
    </location>
</feature>
<evidence type="ECO:0000259" key="9">
    <source>
        <dbReference type="Pfam" id="PF09329"/>
    </source>
</evidence>
<dbReference type="GO" id="GO:0003697">
    <property type="term" value="F:single-stranded DNA binding"/>
    <property type="evidence" value="ECO:0007669"/>
    <property type="project" value="InterPro"/>
</dbReference>
<keyword evidence="7" id="KW-0539">Nucleus</keyword>
<sequence length="585" mass="66099">MMIDPRDKTSVSAEDVLTEDSEDELADLEKEFEAKKQKLLEERARRLERKKNIAQVERSPSPPRQKTPPRVGQVVNSGTEKDGKTATASLENLKESDRSRSHNTIHRANRPAPSTAFADQLYASKSEKTACFNFNDRFFEFDNVPAMIVEKTTESTEKDEVSGEILSRRYFKTTDIERLLTNVKILRAPKLLAKIVPPKFEEPTYTNWCVTGIVMHKSEPKTAVNNKKYMALRVGNFHHTVDVMLFGEAFQKYWKVRVGDAIVILNPTVKKFGNKFNLTIQDDLDSILELGTLKNYGHCSATTNHGQQCKHVVDKLKNALCSFHEEAKYKHGTRMELQGSVKPKAPKNIRGEASEMYLGAKNLFVQHANTGFLERDLVYSGGEQYDSSKYDRAIESKSSRLRKERANAKLEEQLLTTVAPRHLNDLAKLGILKQKREMADKVESAQKIRKHAFNSTFITGMGFDPTVTNNRSGGNGKGKNQLQQLEELRLLSQGKKISLEPSIEDQAKKRSQWQQAINAAKNGCSGKIDGGEKNSFTRKNAKTPPRPPRHIVVSSLDESDIEITFTNDDDRLHYEASTRNQVTGE</sequence>
<comment type="similarity">
    <text evidence="2">Belongs to the MCM10 family.</text>
</comment>